<accession>A0ABU2CIX1</accession>
<comment type="caution">
    <text evidence="3">The sequence shown here is derived from an EMBL/GenBank/DDBJ whole genome shotgun (WGS) entry which is preliminary data.</text>
</comment>
<keyword evidence="4" id="KW-1185">Reference proteome</keyword>
<evidence type="ECO:0000256" key="1">
    <source>
        <dbReference type="ARBA" id="ARBA00023172"/>
    </source>
</evidence>
<dbReference type="InterPro" id="IPR002104">
    <property type="entry name" value="Integrase_catalytic"/>
</dbReference>
<name>A0ABU2CIX1_9MICO</name>
<dbReference type="Pfam" id="PF00589">
    <property type="entry name" value="Phage_integrase"/>
    <property type="match status" value="1"/>
</dbReference>
<keyword evidence="1" id="KW-0233">DNA recombination</keyword>
<protein>
    <submittedName>
        <fullName evidence="3">Integrase</fullName>
    </submittedName>
</protein>
<proteinExistence type="predicted"/>
<dbReference type="Gene3D" id="1.10.443.10">
    <property type="entry name" value="Intergrase catalytic core"/>
    <property type="match status" value="1"/>
</dbReference>
<dbReference type="RefSeq" id="WP_274997473.1">
    <property type="nucleotide sequence ID" value="NZ_JAJQQP010000016.1"/>
</dbReference>
<dbReference type="SUPFAM" id="SSF56349">
    <property type="entry name" value="DNA breaking-rejoining enzymes"/>
    <property type="match status" value="1"/>
</dbReference>
<reference evidence="3 4" key="1">
    <citation type="submission" date="2023-07" db="EMBL/GenBank/DDBJ databases">
        <title>Sequencing the genomes of 1000 actinobacteria strains.</title>
        <authorList>
            <person name="Klenk H.-P."/>
        </authorList>
    </citation>
    <scope>NUCLEOTIDE SEQUENCE [LARGE SCALE GENOMIC DNA]</scope>
    <source>
        <strain evidence="3 4">DSM 45554</strain>
    </source>
</reference>
<dbReference type="PROSITE" id="PS51898">
    <property type="entry name" value="TYR_RECOMBINASE"/>
    <property type="match status" value="1"/>
</dbReference>
<evidence type="ECO:0000259" key="2">
    <source>
        <dbReference type="PROSITE" id="PS51898"/>
    </source>
</evidence>
<organism evidence="3 4">
    <name type="scientific">Promicromonospora iranensis</name>
    <dbReference type="NCBI Taxonomy" id="1105144"/>
    <lineage>
        <taxon>Bacteria</taxon>
        <taxon>Bacillati</taxon>
        <taxon>Actinomycetota</taxon>
        <taxon>Actinomycetes</taxon>
        <taxon>Micrococcales</taxon>
        <taxon>Promicromonosporaceae</taxon>
        <taxon>Promicromonospora</taxon>
    </lineage>
</organism>
<evidence type="ECO:0000313" key="4">
    <source>
        <dbReference type="Proteomes" id="UP001183585"/>
    </source>
</evidence>
<feature type="domain" description="Tyr recombinase" evidence="2">
    <location>
        <begin position="1"/>
        <end position="145"/>
    </location>
</feature>
<dbReference type="Proteomes" id="UP001183585">
    <property type="component" value="Unassembled WGS sequence"/>
</dbReference>
<evidence type="ECO:0000313" key="3">
    <source>
        <dbReference type="EMBL" id="MDR7381271.1"/>
    </source>
</evidence>
<sequence>MISAVAGWLVAAGGSEACGLQLARVRFRVEGSGIHLARGWQRLALCERLELITEEPPEHLLFLSRNHTPLTSANVRRRLRTILAEVGITGLAPHSFRRTVATAIERGQEGNADLAAATLGHTSSAITKRYYIEKNNKVDPMTATILEGLAPTD</sequence>
<gene>
    <name evidence="3" type="ORF">J2S48_000786</name>
</gene>
<dbReference type="EMBL" id="JAVDYE010000001">
    <property type="protein sequence ID" value="MDR7381271.1"/>
    <property type="molecule type" value="Genomic_DNA"/>
</dbReference>
<dbReference type="InterPro" id="IPR011010">
    <property type="entry name" value="DNA_brk_join_enz"/>
</dbReference>
<dbReference type="InterPro" id="IPR013762">
    <property type="entry name" value="Integrase-like_cat_sf"/>
</dbReference>